<sequence>MKLYRTFLAFLTLVSGTTTTIRWIIYDTNNDPFEMTNLADSTDPALMRVKSRLNALLMAMKSCEAETCRDPWSVLQPNSSQAQIFSLSDALDRAYDAYFDAIPQVSIAECVQYQLAADERPFYPMRPSPGSASRIASRRITLPTRTCSRRSMTR</sequence>
<keyword evidence="2" id="KW-1185">Reference proteome</keyword>
<protein>
    <submittedName>
        <fullName evidence="1">Uncharacterized protein</fullName>
    </submittedName>
</protein>
<gene>
    <name evidence="1" type="ORF">IWZ03DRAFT_404661</name>
</gene>
<dbReference type="SUPFAM" id="SSF53649">
    <property type="entry name" value="Alkaline phosphatase-like"/>
    <property type="match status" value="1"/>
</dbReference>
<dbReference type="Proteomes" id="UP001363622">
    <property type="component" value="Unassembled WGS sequence"/>
</dbReference>
<name>A0ABR1KS76_9PEZI</name>
<dbReference type="EMBL" id="JBBPHU010000003">
    <property type="protein sequence ID" value="KAK7519891.1"/>
    <property type="molecule type" value="Genomic_DNA"/>
</dbReference>
<proteinExistence type="predicted"/>
<reference evidence="1 2" key="1">
    <citation type="submission" date="2024-04" db="EMBL/GenBank/DDBJ databases">
        <title>Phyllosticta paracitricarpa is synonymous to the EU quarantine fungus P. citricarpa based on phylogenomic analyses.</title>
        <authorList>
            <consortium name="Lawrence Berkeley National Laboratory"/>
            <person name="Van Ingen-Buijs V.A."/>
            <person name="Van Westerhoven A.C."/>
            <person name="Haridas S."/>
            <person name="Skiadas P."/>
            <person name="Martin F."/>
            <person name="Groenewald J.Z."/>
            <person name="Crous P.W."/>
            <person name="Seidl M.F."/>
        </authorList>
    </citation>
    <scope>NUCLEOTIDE SEQUENCE [LARGE SCALE GENOMIC DNA]</scope>
    <source>
        <strain evidence="1 2">CBS 123371</strain>
    </source>
</reference>
<comment type="caution">
    <text evidence="1">The sequence shown here is derived from an EMBL/GenBank/DDBJ whole genome shotgun (WGS) entry which is preliminary data.</text>
</comment>
<organism evidence="1 2">
    <name type="scientific">Phyllosticta citriasiana</name>
    <dbReference type="NCBI Taxonomy" id="595635"/>
    <lineage>
        <taxon>Eukaryota</taxon>
        <taxon>Fungi</taxon>
        <taxon>Dikarya</taxon>
        <taxon>Ascomycota</taxon>
        <taxon>Pezizomycotina</taxon>
        <taxon>Dothideomycetes</taxon>
        <taxon>Dothideomycetes incertae sedis</taxon>
        <taxon>Botryosphaeriales</taxon>
        <taxon>Phyllostictaceae</taxon>
        <taxon>Phyllosticta</taxon>
    </lineage>
</organism>
<dbReference type="InterPro" id="IPR017850">
    <property type="entry name" value="Alkaline_phosphatase_core_sf"/>
</dbReference>
<evidence type="ECO:0000313" key="1">
    <source>
        <dbReference type="EMBL" id="KAK7519891.1"/>
    </source>
</evidence>
<accession>A0ABR1KS76</accession>
<evidence type="ECO:0000313" key="2">
    <source>
        <dbReference type="Proteomes" id="UP001363622"/>
    </source>
</evidence>